<protein>
    <submittedName>
        <fullName evidence="3">Uncharacterized protein</fullName>
    </submittedName>
</protein>
<feature type="compositionally biased region" description="Gly residues" evidence="2">
    <location>
        <begin position="556"/>
        <end position="572"/>
    </location>
</feature>
<dbReference type="STRING" id="296587.C1EJ02"/>
<dbReference type="OrthoDB" id="2228at2759"/>
<name>C1EJ02_MICCC</name>
<dbReference type="Pfam" id="PF00995">
    <property type="entry name" value="Sec1"/>
    <property type="match status" value="1"/>
</dbReference>
<dbReference type="EMBL" id="CP001334">
    <property type="protein sequence ID" value="ACO68102.1"/>
    <property type="molecule type" value="Genomic_DNA"/>
</dbReference>
<dbReference type="AlphaFoldDB" id="C1EJ02"/>
<dbReference type="Gene3D" id="3.90.830.10">
    <property type="entry name" value="Syntaxin Binding Protein 1, Chain A, domain 2"/>
    <property type="match status" value="1"/>
</dbReference>
<gene>
    <name evidence="3" type="ORF">MICPUN_64761</name>
</gene>
<dbReference type="Gene3D" id="3.40.50.1910">
    <property type="match status" value="2"/>
</dbReference>
<dbReference type="SUPFAM" id="SSF56815">
    <property type="entry name" value="Sec1/munc18-like (SM) proteins"/>
    <property type="match status" value="1"/>
</dbReference>
<dbReference type="PANTHER" id="PTHR11679">
    <property type="entry name" value="VESICLE PROTEIN SORTING-ASSOCIATED"/>
    <property type="match status" value="1"/>
</dbReference>
<evidence type="ECO:0000313" key="3">
    <source>
        <dbReference type="EMBL" id="ACO68102.1"/>
    </source>
</evidence>
<dbReference type="InterPro" id="IPR001619">
    <property type="entry name" value="Sec1-like"/>
</dbReference>
<dbReference type="InterPro" id="IPR027482">
    <property type="entry name" value="Sec1-like_dom2"/>
</dbReference>
<feature type="compositionally biased region" description="Basic and acidic residues" evidence="2">
    <location>
        <begin position="602"/>
        <end position="611"/>
    </location>
</feature>
<dbReference type="InterPro" id="IPR036045">
    <property type="entry name" value="Sec1-like_sf"/>
</dbReference>
<dbReference type="eggNOG" id="KOG1300">
    <property type="taxonomic scope" value="Eukaryota"/>
</dbReference>
<dbReference type="InterPro" id="IPR043127">
    <property type="entry name" value="Sec-1-like_dom3a"/>
</dbReference>
<dbReference type="KEGG" id="mis:MICPUN_64761"/>
<feature type="region of interest" description="Disordered" evidence="2">
    <location>
        <begin position="542"/>
        <end position="637"/>
    </location>
</feature>
<dbReference type="InParanoid" id="C1EJ02"/>
<sequence>MADPNDRDSFRAATRRRFVDDMLGKAREASPQCEWRVMIVDDVTVRVLSSTCGMSDLTAEGVSLVETLGKSREPQSHLEAVYFLTPSAESVSRLCDDWANPPKSAGKKGAATSGASAMYLKAHVFFSSPLPSAQLAAIKKCKPLVASLASLAELNLEYQTRDQRTFVTGQEYALVDFFGGKSPRDKPEWRREADVCATRITTLLASLKEMPKIRYKSVGPDGVKGGSVAAAVAEKVHRQTTYLANKSGQSLATTCDVLIVDRSVDPIAPIVHEWTYEAMLFDLCEVNHRNGLFKYKIETNKGTQDKEAVLNEQDPLFCELRHEHIAAVLNKLAEKAKEFSAKGSSARLTGDATTGDLKKVVQSLPRFMEAQAKLSTHTSIAAQINSTLTRRNLSNVGRCEEEIIFGEGNSKTIMALLQNFRESASEMDPTDKLRLLLLYAATHPEKFDDAERARWMKATGLTREDMDTVTNLEHLGVRVLKKKSSMGGFNKTTKSKRPVVHQRDSEWDLNRFLPTIHHLARAIDAGTLNPMEYPSLGGEYEAPPAMSAKSSPIKPSGGGAGGGGGGGGGGGVAATAKTPGKSARSRPGGGGVHVPNRGSFGGDHEAPRFDRAGSAADLPSQGAHHGHRRTASNLSASGASGVGRRLIVFIVGGVTRGESREAYELSEALGREVIVGGTEMLKPWDFVNRLAVLGDGRGFAPKKGEDELDLDDIVIDD</sequence>
<dbReference type="Gene3D" id="3.40.50.2060">
    <property type="match status" value="1"/>
</dbReference>
<reference evidence="3 4" key="1">
    <citation type="journal article" date="2009" name="Science">
        <title>Green evolution and dynamic adaptations revealed by genomes of the marine picoeukaryotes Micromonas.</title>
        <authorList>
            <person name="Worden A.Z."/>
            <person name="Lee J.H."/>
            <person name="Mock T."/>
            <person name="Rouze P."/>
            <person name="Simmons M.P."/>
            <person name="Aerts A.L."/>
            <person name="Allen A.E."/>
            <person name="Cuvelier M.L."/>
            <person name="Derelle E."/>
            <person name="Everett M.V."/>
            <person name="Foulon E."/>
            <person name="Grimwood J."/>
            <person name="Gundlach H."/>
            <person name="Henrissat B."/>
            <person name="Napoli C."/>
            <person name="McDonald S.M."/>
            <person name="Parker M.S."/>
            <person name="Rombauts S."/>
            <person name="Salamov A."/>
            <person name="Von Dassow P."/>
            <person name="Badger J.H."/>
            <person name="Coutinho P.M."/>
            <person name="Demir E."/>
            <person name="Dubchak I."/>
            <person name="Gentemann C."/>
            <person name="Eikrem W."/>
            <person name="Gready J.E."/>
            <person name="John U."/>
            <person name="Lanier W."/>
            <person name="Lindquist E.A."/>
            <person name="Lucas S."/>
            <person name="Mayer K.F."/>
            <person name="Moreau H."/>
            <person name="Not F."/>
            <person name="Otillar R."/>
            <person name="Panaud O."/>
            <person name="Pangilinan J."/>
            <person name="Paulsen I."/>
            <person name="Piegu B."/>
            <person name="Poliakov A."/>
            <person name="Robbens S."/>
            <person name="Schmutz J."/>
            <person name="Toulza E."/>
            <person name="Wyss T."/>
            <person name="Zelensky A."/>
            <person name="Zhou K."/>
            <person name="Armbrust E.V."/>
            <person name="Bhattacharya D."/>
            <person name="Goodenough U.W."/>
            <person name="Van de Peer Y."/>
            <person name="Grigoriev I.V."/>
        </authorList>
    </citation>
    <scope>NUCLEOTIDE SEQUENCE [LARGE SCALE GENOMIC DNA]</scope>
    <source>
        <strain evidence="4">RCC299 / NOUM17</strain>
    </source>
</reference>
<dbReference type="GO" id="GO:0016192">
    <property type="term" value="P:vesicle-mediated transport"/>
    <property type="evidence" value="ECO:0007669"/>
    <property type="project" value="InterPro"/>
</dbReference>
<comment type="similarity">
    <text evidence="1">Belongs to the STXBP/unc-18/SEC1 family.</text>
</comment>
<evidence type="ECO:0000256" key="1">
    <source>
        <dbReference type="ARBA" id="ARBA00009884"/>
    </source>
</evidence>
<dbReference type="Proteomes" id="UP000002009">
    <property type="component" value="Chromosome 16"/>
</dbReference>
<evidence type="ECO:0000313" key="4">
    <source>
        <dbReference type="Proteomes" id="UP000002009"/>
    </source>
</evidence>
<keyword evidence="4" id="KW-1185">Reference proteome</keyword>
<dbReference type="OMA" id="PFTRPHT"/>
<dbReference type="FunCoup" id="C1EJ02">
    <property type="interactions" value="1792"/>
</dbReference>
<dbReference type="RefSeq" id="XP_002506844.1">
    <property type="nucleotide sequence ID" value="XM_002506798.1"/>
</dbReference>
<dbReference type="Gene3D" id="1.25.40.60">
    <property type="match status" value="1"/>
</dbReference>
<accession>C1EJ02</accession>
<dbReference type="InterPro" id="IPR043154">
    <property type="entry name" value="Sec-1-like_dom1"/>
</dbReference>
<dbReference type="PIRSF" id="PIRSF005715">
    <property type="entry name" value="VPS45_Sec1"/>
    <property type="match status" value="1"/>
</dbReference>
<dbReference type="GeneID" id="8249626"/>
<proteinExistence type="inferred from homology"/>
<organism evidence="3 4">
    <name type="scientific">Micromonas commoda (strain RCC299 / NOUM17 / CCMP2709)</name>
    <name type="common">Picoplanktonic green alga</name>
    <dbReference type="NCBI Taxonomy" id="296587"/>
    <lineage>
        <taxon>Eukaryota</taxon>
        <taxon>Viridiplantae</taxon>
        <taxon>Chlorophyta</taxon>
        <taxon>Mamiellophyceae</taxon>
        <taxon>Mamiellales</taxon>
        <taxon>Mamiellaceae</taxon>
        <taxon>Micromonas</taxon>
    </lineage>
</organism>
<evidence type="ECO:0000256" key="2">
    <source>
        <dbReference type="SAM" id="MobiDB-lite"/>
    </source>
</evidence>